<name>A0AA43RKZ5_9ACTN</name>
<accession>A0AA43RKZ5</accession>
<dbReference type="EMBL" id="JAUMVS010000279">
    <property type="protein sequence ID" value="MDO4842721.1"/>
    <property type="molecule type" value="Genomic_DNA"/>
</dbReference>
<proteinExistence type="predicted"/>
<evidence type="ECO:0000313" key="1">
    <source>
        <dbReference type="EMBL" id="MDO4842721.1"/>
    </source>
</evidence>
<gene>
    <name evidence="1" type="ORF">Q3982_08620</name>
</gene>
<protein>
    <submittedName>
        <fullName evidence="1">Uncharacterized protein</fullName>
    </submittedName>
</protein>
<evidence type="ECO:0000313" key="2">
    <source>
        <dbReference type="Proteomes" id="UP001168575"/>
    </source>
</evidence>
<dbReference type="Proteomes" id="UP001168575">
    <property type="component" value="Unassembled WGS sequence"/>
</dbReference>
<dbReference type="AlphaFoldDB" id="A0AA43RKZ5"/>
<reference evidence="1" key="1">
    <citation type="submission" date="2023-07" db="EMBL/GenBank/DDBJ databases">
        <title>Between Cages and Wild: Unraveling the Impact of Captivity on Animal Microbiomes and Antimicrobial Resistance.</title>
        <authorList>
            <person name="Schmartz G.P."/>
            <person name="Rehner J."/>
            <person name="Schuff M.J."/>
            <person name="Becker S.L."/>
            <person name="Kravczyk M."/>
            <person name="Gurevich A."/>
            <person name="Francke R."/>
            <person name="Mueller R."/>
            <person name="Keller V."/>
            <person name="Keller A."/>
        </authorList>
    </citation>
    <scope>NUCLEOTIDE SEQUENCE</scope>
    <source>
        <strain evidence="1">S12M_St_49</strain>
    </source>
</reference>
<comment type="caution">
    <text evidence="1">The sequence shown here is derived from an EMBL/GenBank/DDBJ whole genome shotgun (WGS) entry which is preliminary data.</text>
</comment>
<organism evidence="1 2">
    <name type="scientific">Phoenicibacter congonensis</name>
    <dbReference type="NCBI Taxonomy" id="1944646"/>
    <lineage>
        <taxon>Bacteria</taxon>
        <taxon>Bacillati</taxon>
        <taxon>Actinomycetota</taxon>
        <taxon>Coriobacteriia</taxon>
        <taxon>Eggerthellales</taxon>
        <taxon>Eggerthellaceae</taxon>
        <taxon>Phoenicibacter</taxon>
    </lineage>
</organism>
<sequence length="244" mass="26715">MADLFLRLGQDVLTVAENARSALISAGLDIDAEAAVTLNVEPEVVDAEIRNDIATGAQCIVANVFSFCPSALRKMRALHEAENLAKLTMLSVENRHIQHPLIRVLPSDLPLDPTSKTSLNEHCEEYKFVANLFEKFDVDGFLLHGFESETELKCAMIGLRKASNKTIVYDKSQFEGTDIIDEDYEPASSKLAVIDYEKLDHIDHLLDVATEKANSGAQFLLVTNGNPSKTAAVCALTKGLQVQA</sequence>
<keyword evidence="2" id="KW-1185">Reference proteome</keyword>